<dbReference type="Pfam" id="PF08376">
    <property type="entry name" value="NIT"/>
    <property type="match status" value="1"/>
</dbReference>
<feature type="region of interest" description="Disordered" evidence="6">
    <location>
        <begin position="640"/>
        <end position="780"/>
    </location>
</feature>
<sequence length="780" mass="84156">MIRAAVQRFARSRFRPRGIRARVLAIALVPCVALVVTGGVTVTRLAVDAHAAKKWSEYLGRQMDLAVHLTNAAQNERAASLLALAGDRGAAADLAGRRADTDRVFSELGLVAREMNTLNPDAVSKSTPAFTAVATQLPQVRASVDTGRTDIAAVDDYFTTITGIVVLGLQGSARHTPDAVAAAEQMTAANLVQVADLHSRAVATTVSALAAGSPSAADRHRVGQFTGAYRQLLEGLITSLTDDGRAAYRTLTDSPQWRTAVTGEDQFANDGTLQVPEHEWRDAEAAVNSQLITLFHDHGRYATQLAVDAASRLLTQTLLSTAVISVVAAIAFACALVLANRLIRRLDSLRSRSLELANEQLPSILRRIHGGEEVDLDHETTVLDAGDDEIASVAYAFGVAQRAAVDAAAAEARTRDGFNKVFLDIAHRSQTVVRRQLDILDLAESKQDDPEHLELLFRLDHLATRARRNAENLLILGGAQPGRRWHDPVPLEDIVRSAVSETEDFARVTAARLPAVHVLGGAVADLIHLLAELIDNAATFSPPQSLVTVRGSTVGNGVAIEVEDQGLGIRADERDRLNELLRNPPEFQEMALAGRRHLGLFVVGRLAARHNIMVTLHESAYGGTTAVALIRSELLQGVPDEEMPISPPRVAVAPPPVSRVEAHHTAGELESAPPAFAPAVEVPRRSEREHGEASAHSLDVSSARVPLPGRPPLPRRRRQAHLAPQLRLDEQAASPSNRTTDRRRDAATVRGAMASFQQGTRQARHTTSAQPQRIRRIDNE</sequence>
<evidence type="ECO:0000256" key="1">
    <source>
        <dbReference type="ARBA" id="ARBA00000085"/>
    </source>
</evidence>
<evidence type="ECO:0000313" key="8">
    <source>
        <dbReference type="EMBL" id="NKY87749.1"/>
    </source>
</evidence>
<dbReference type="PANTHER" id="PTHR45436">
    <property type="entry name" value="SENSOR HISTIDINE KINASE YKOH"/>
    <property type="match status" value="1"/>
</dbReference>
<evidence type="ECO:0000256" key="2">
    <source>
        <dbReference type="ARBA" id="ARBA00012438"/>
    </source>
</evidence>
<comment type="caution">
    <text evidence="8">The sequence shown here is derived from an EMBL/GenBank/DDBJ whole genome shotgun (WGS) entry which is preliminary data.</text>
</comment>
<name>A0A7X6M0Z9_9NOCA</name>
<feature type="compositionally biased region" description="Polar residues" evidence="6">
    <location>
        <begin position="755"/>
        <end position="771"/>
    </location>
</feature>
<comment type="catalytic activity">
    <reaction evidence="1">
        <text>ATP + protein L-histidine = ADP + protein N-phospho-L-histidine.</text>
        <dbReference type="EC" id="2.7.13.3"/>
    </reaction>
</comment>
<dbReference type="Pfam" id="PF02518">
    <property type="entry name" value="HATPase_c"/>
    <property type="match status" value="1"/>
</dbReference>
<keyword evidence="4" id="KW-0808">Transferase</keyword>
<dbReference type="GO" id="GO:0004673">
    <property type="term" value="F:protein histidine kinase activity"/>
    <property type="evidence" value="ECO:0007669"/>
    <property type="project" value="UniProtKB-EC"/>
</dbReference>
<feature type="compositionally biased region" description="Low complexity" evidence="6">
    <location>
        <begin position="672"/>
        <end position="681"/>
    </location>
</feature>
<dbReference type="RefSeq" id="WP_083893389.1">
    <property type="nucleotide sequence ID" value="NZ_CAWPHS010000014.1"/>
</dbReference>
<dbReference type="InterPro" id="IPR003594">
    <property type="entry name" value="HATPase_dom"/>
</dbReference>
<evidence type="ECO:0000256" key="6">
    <source>
        <dbReference type="SAM" id="MobiDB-lite"/>
    </source>
</evidence>
<dbReference type="InterPro" id="IPR036890">
    <property type="entry name" value="HATPase_C_sf"/>
</dbReference>
<gene>
    <name evidence="8" type="ORF">HGA07_19200</name>
</gene>
<protein>
    <recommendedName>
        <fullName evidence="2">histidine kinase</fullName>
        <ecNumber evidence="2">2.7.13.3</ecNumber>
    </recommendedName>
</protein>
<evidence type="ECO:0000313" key="9">
    <source>
        <dbReference type="Proteomes" id="UP000523447"/>
    </source>
</evidence>
<organism evidence="8 9">
    <name type="scientific">Nocardia veterana</name>
    <dbReference type="NCBI Taxonomy" id="132249"/>
    <lineage>
        <taxon>Bacteria</taxon>
        <taxon>Bacillati</taxon>
        <taxon>Actinomycetota</taxon>
        <taxon>Actinomycetes</taxon>
        <taxon>Mycobacteriales</taxon>
        <taxon>Nocardiaceae</taxon>
        <taxon>Nocardia</taxon>
    </lineage>
</organism>
<dbReference type="AlphaFoldDB" id="A0A7X6M0Z9"/>
<evidence type="ECO:0000256" key="3">
    <source>
        <dbReference type="ARBA" id="ARBA00022553"/>
    </source>
</evidence>
<dbReference type="SMART" id="SM00387">
    <property type="entry name" value="HATPase_c"/>
    <property type="match status" value="1"/>
</dbReference>
<keyword evidence="5 8" id="KW-0418">Kinase</keyword>
<reference evidence="8 9" key="1">
    <citation type="submission" date="2020-04" db="EMBL/GenBank/DDBJ databases">
        <title>MicrobeNet Type strains.</title>
        <authorList>
            <person name="Nicholson A.C."/>
        </authorList>
    </citation>
    <scope>NUCLEOTIDE SEQUENCE [LARGE SCALE GENOMIC DNA]</scope>
    <source>
        <strain evidence="8 9">DSM 44445</strain>
    </source>
</reference>
<dbReference type="PANTHER" id="PTHR45436:SF5">
    <property type="entry name" value="SENSOR HISTIDINE KINASE TRCS"/>
    <property type="match status" value="1"/>
</dbReference>
<dbReference type="GO" id="GO:0005886">
    <property type="term" value="C:plasma membrane"/>
    <property type="evidence" value="ECO:0007669"/>
    <property type="project" value="TreeGrafter"/>
</dbReference>
<dbReference type="InterPro" id="IPR050428">
    <property type="entry name" value="TCS_sensor_his_kinase"/>
</dbReference>
<dbReference type="SUPFAM" id="SSF55874">
    <property type="entry name" value="ATPase domain of HSP90 chaperone/DNA topoisomerase II/histidine kinase"/>
    <property type="match status" value="1"/>
</dbReference>
<feature type="compositionally biased region" description="Basic and acidic residues" evidence="6">
    <location>
        <begin position="682"/>
        <end position="693"/>
    </location>
</feature>
<evidence type="ECO:0000259" key="7">
    <source>
        <dbReference type="SMART" id="SM00387"/>
    </source>
</evidence>
<dbReference type="Proteomes" id="UP000523447">
    <property type="component" value="Unassembled WGS sequence"/>
</dbReference>
<dbReference type="InterPro" id="IPR013587">
    <property type="entry name" value="Nitrate/nitrite_sensing"/>
</dbReference>
<evidence type="ECO:0000256" key="5">
    <source>
        <dbReference type="ARBA" id="ARBA00022777"/>
    </source>
</evidence>
<dbReference type="Gene3D" id="3.30.565.10">
    <property type="entry name" value="Histidine kinase-like ATPase, C-terminal domain"/>
    <property type="match status" value="1"/>
</dbReference>
<evidence type="ECO:0000256" key="4">
    <source>
        <dbReference type="ARBA" id="ARBA00022679"/>
    </source>
</evidence>
<keyword evidence="9" id="KW-1185">Reference proteome</keyword>
<feature type="domain" description="Histidine kinase/HSP90-like ATPase" evidence="7">
    <location>
        <begin position="521"/>
        <end position="634"/>
    </location>
</feature>
<dbReference type="EMBL" id="JAAXPE010000021">
    <property type="protein sequence ID" value="NKY87749.1"/>
    <property type="molecule type" value="Genomic_DNA"/>
</dbReference>
<keyword evidence="3" id="KW-0597">Phosphoprotein</keyword>
<proteinExistence type="predicted"/>
<accession>A0A7X6M0Z9</accession>
<dbReference type="GO" id="GO:0000160">
    <property type="term" value="P:phosphorelay signal transduction system"/>
    <property type="evidence" value="ECO:0007669"/>
    <property type="project" value="TreeGrafter"/>
</dbReference>
<dbReference type="EC" id="2.7.13.3" evidence="2"/>